<dbReference type="Pfam" id="PF19258">
    <property type="entry name" value="KxYKxGKxW_sig"/>
    <property type="match status" value="1"/>
</dbReference>
<dbReference type="InterPro" id="IPR009459">
    <property type="entry name" value="MucBP_dom"/>
</dbReference>
<sequence>MRLFGEEKTRYRLYKSGKLWLVALIGVFALAIGHQPSHVKASSMATRTATLAVQPATLGQELNLNNQQTINADSPTSSNEVMVKCVDDAGNTLVKDTVLQGEVGKAYTIKPATIANYQYTKLANGSAPINGTFSKGTLTVTLVYTKVPVAQRTVNVKYVDEHGNEIVPATTLTGTVGGSYTAVPANVKNYEYAHLAANSAPEKGSFTANPQTVTFVYTEKPAAQGSVTERFVDEAGKRIAPDKTLTGQVGDLYEARPIEISDYAFSRVAQGSAPAGNTFINGNVIVTFVYKQVPATQGSVTVRYVDENGNELAPNKVLTGQSGSAYTTGPITINGYRYVRLAADSAAASGTFPKDTGLVVSFVYTKPAIPVMPTMPETSTVPSTSSQSATTEVITPSAQRRLPNTNEKHEHGIAAVGLALLSLMGLGSTQLFRKAKRQ</sequence>
<dbReference type="InterPro" id="IPR019931">
    <property type="entry name" value="LPXTG_anchor"/>
</dbReference>
<evidence type="ECO:0000256" key="4">
    <source>
        <dbReference type="ARBA" id="ARBA00022737"/>
    </source>
</evidence>
<gene>
    <name evidence="7" type="primary">mbf</name>
</gene>
<feature type="domain" description="Gram-positive cocci surface proteins LPxTG" evidence="6">
    <location>
        <begin position="402"/>
        <end position="438"/>
    </location>
</feature>
<dbReference type="Gene3D" id="3.10.20.320">
    <property type="entry name" value="Putative peptidoglycan bound protein (lpxtg motif)"/>
    <property type="match status" value="4"/>
</dbReference>
<organism evidence="7">
    <name type="scientific">Lacticaseibacillus rhamnosus</name>
    <name type="common">Lactobacillus rhamnosus</name>
    <dbReference type="NCBI Taxonomy" id="47715"/>
    <lineage>
        <taxon>Bacteria</taxon>
        <taxon>Bacillati</taxon>
        <taxon>Bacillota</taxon>
        <taxon>Bacilli</taxon>
        <taxon>Lactobacillales</taxon>
        <taxon>Lactobacillaceae</taxon>
        <taxon>Lacticaseibacillus</taxon>
    </lineage>
</organism>
<reference evidence="7" key="1">
    <citation type="journal article" date="2012" name="Biosci. Biotechnol. Biochem.">
        <title>Isolation of potential probiotic Lactobacillus rhamnosus strains from traditional fermented mare milk produced in Sumbawa Island of Indonesia.</title>
        <authorList>
            <person name="Shi T."/>
            <person name="Nishiyama K."/>
            <person name="Nakamata K."/>
            <person name="Aryantini N.P."/>
            <person name="Mikumo D."/>
            <person name="Oda Y."/>
            <person name="Yamamoto Y."/>
            <person name="Mukai T."/>
            <person name="Sujaya I.N."/>
            <person name="Urashima T."/>
            <person name="Fukuda K."/>
        </authorList>
    </citation>
    <scope>NUCLEOTIDE SEQUENCE</scope>
    <source>
        <strain evidence="7">FSMM22</strain>
    </source>
</reference>
<dbReference type="PROSITE" id="PS50847">
    <property type="entry name" value="GRAM_POS_ANCHORING"/>
    <property type="match status" value="1"/>
</dbReference>
<dbReference type="EMBL" id="AB968049">
    <property type="protein sequence ID" value="BAP82454.1"/>
    <property type="molecule type" value="Genomic_DNA"/>
</dbReference>
<dbReference type="NCBIfam" id="TIGR01167">
    <property type="entry name" value="LPXTG_anchor"/>
    <property type="match status" value="1"/>
</dbReference>
<accession>A0A0A1GPZ2</accession>
<keyword evidence="3" id="KW-0732">Signal</keyword>
<evidence type="ECO:0000259" key="6">
    <source>
        <dbReference type="PROSITE" id="PS50847"/>
    </source>
</evidence>
<evidence type="ECO:0000256" key="3">
    <source>
        <dbReference type="ARBA" id="ARBA00022729"/>
    </source>
</evidence>
<keyword evidence="5" id="KW-0572">Peptidoglycan-anchor</keyword>
<dbReference type="RefSeq" id="WP_274805520.1">
    <property type="nucleotide sequence ID" value="NZ_JAJPDR010000017.1"/>
</dbReference>
<evidence type="ECO:0000313" key="7">
    <source>
        <dbReference type="EMBL" id="BAP82454.1"/>
    </source>
</evidence>
<evidence type="ECO:0000256" key="2">
    <source>
        <dbReference type="ARBA" id="ARBA00022525"/>
    </source>
</evidence>
<dbReference type="NCBIfam" id="TIGR03715">
    <property type="entry name" value="KxYKxGKxW"/>
    <property type="match status" value="1"/>
</dbReference>
<dbReference type="InterPro" id="IPR022263">
    <property type="entry name" value="KxYKxGKxW"/>
</dbReference>
<keyword evidence="1" id="KW-0134">Cell wall</keyword>
<evidence type="ECO:0000256" key="1">
    <source>
        <dbReference type="ARBA" id="ARBA00022512"/>
    </source>
</evidence>
<protein>
    <submittedName>
        <fullName evidence="7">Mucus-binding factor</fullName>
    </submittedName>
</protein>
<keyword evidence="2" id="KW-0964">Secreted</keyword>
<evidence type="ECO:0000256" key="5">
    <source>
        <dbReference type="ARBA" id="ARBA00023088"/>
    </source>
</evidence>
<reference evidence="7" key="2">
    <citation type="journal article" date="2014" name="Biosci. Biotechnol. Biochem.">
        <title>Adhesion properties of Lactobacillus rhamnosus mucus-binding factor to mucin and extracellular matrix proteins.</title>
        <authorList>
            <person name="Nishiyama K."/>
            <person name="Nakamata K."/>
            <person name="Ueno S."/>
            <person name="Terao A."/>
            <person name="Aryantini N.P.D."/>
            <person name="Sujaya I.N."/>
            <person name="Fukuda K."/>
            <person name="Urashima T."/>
            <person name="Yamamoto Y."/>
            <person name="Mukai T."/>
        </authorList>
    </citation>
    <scope>NUCLEOTIDE SEQUENCE</scope>
    <source>
        <strain evidence="7">FSMM22</strain>
    </source>
</reference>
<keyword evidence="4" id="KW-0677">Repeat</keyword>
<proteinExistence type="predicted"/>
<name>A0A0A1GPZ2_LACRH</name>
<dbReference type="Pfam" id="PF06458">
    <property type="entry name" value="MucBP"/>
    <property type="match status" value="4"/>
</dbReference>
<dbReference type="AlphaFoldDB" id="A0A0A1GPZ2"/>